<feature type="chain" id="PRO_5015591090" description="Lipocalin-like domain-containing protein" evidence="1">
    <location>
        <begin position="22"/>
        <end position="187"/>
    </location>
</feature>
<name>A0A2T1AAL4_TRISK</name>
<dbReference type="EMBL" id="PVUF01000014">
    <property type="protein sequence ID" value="PRZ45630.1"/>
    <property type="molecule type" value="Genomic_DNA"/>
</dbReference>
<reference evidence="2 4" key="1">
    <citation type="submission" date="2018-03" db="EMBL/GenBank/DDBJ databases">
        <title>Genomic Encyclopedia of Archaeal and Bacterial Type Strains, Phase II (KMG-II): from individual species to whole genera.</title>
        <authorList>
            <person name="Goeker M."/>
        </authorList>
    </citation>
    <scope>NUCLEOTIDE SEQUENCE [LARGE SCALE GENOMIC DNA]</scope>
    <source>
        <strain evidence="2 4">DSM 25328</strain>
    </source>
</reference>
<keyword evidence="3" id="KW-0614">Plasmid</keyword>
<dbReference type="AlphaFoldDB" id="A0A2T1AAL4"/>
<evidence type="ECO:0000256" key="1">
    <source>
        <dbReference type="SAM" id="SignalP"/>
    </source>
</evidence>
<evidence type="ECO:0000313" key="4">
    <source>
        <dbReference type="Proteomes" id="UP000237718"/>
    </source>
</evidence>
<feature type="signal peptide" evidence="1">
    <location>
        <begin position="1"/>
        <end position="21"/>
    </location>
</feature>
<evidence type="ECO:0008006" key="6">
    <source>
        <dbReference type="Google" id="ProtNLM"/>
    </source>
</evidence>
<keyword evidence="1" id="KW-0732">Signal</keyword>
<protein>
    <recommendedName>
        <fullName evidence="6">Lipocalin-like domain-containing protein</fullName>
    </recommendedName>
</protein>
<dbReference type="Proteomes" id="UP000237718">
    <property type="component" value="Unassembled WGS sequence"/>
</dbReference>
<dbReference type="Proteomes" id="UP001302666">
    <property type="component" value="Plasmid unnamed4"/>
</dbReference>
<dbReference type="RefSeq" id="WP_106165044.1">
    <property type="nucleotide sequence ID" value="NZ_CP136707.1"/>
</dbReference>
<proteinExistence type="predicted"/>
<keyword evidence="5" id="KW-1185">Reference proteome</keyword>
<accession>A0A2T1AAL4</accession>
<sequence length="187" mass="19847">MIRNVLAAIGLIVHLSTPAAACGISSEELKISLIGDWQVSNGFGTLSFNGRTMPLPSGNSTSAKIVPTENGLAVTGGAAPGTYDMDFIEDARFVLDAPSQTILDQGEAWFGEHPEIITDEELAIVAGCGTGQMLPQLQVSGTFEDAEGQVDFEVYLFVLDQATMYGIMSGNLLSMGGTAKRVTRWTR</sequence>
<evidence type="ECO:0000313" key="5">
    <source>
        <dbReference type="Proteomes" id="UP001302666"/>
    </source>
</evidence>
<evidence type="ECO:0000313" key="3">
    <source>
        <dbReference type="EMBL" id="WOI35431.1"/>
    </source>
</evidence>
<organism evidence="2 4">
    <name type="scientific">Tritonibacter scottomollicae</name>
    <name type="common">Epibacterium scottomollicae</name>
    <dbReference type="NCBI Taxonomy" id="483013"/>
    <lineage>
        <taxon>Bacteria</taxon>
        <taxon>Pseudomonadati</taxon>
        <taxon>Pseudomonadota</taxon>
        <taxon>Alphaproteobacteria</taxon>
        <taxon>Rhodobacterales</taxon>
        <taxon>Paracoccaceae</taxon>
        <taxon>Tritonibacter</taxon>
    </lineage>
</organism>
<gene>
    <name evidence="2" type="ORF">CLV89_11481</name>
    <name evidence="3" type="ORF">R1T40_22080</name>
</gene>
<dbReference type="EMBL" id="CP136707">
    <property type="protein sequence ID" value="WOI35431.1"/>
    <property type="molecule type" value="Genomic_DNA"/>
</dbReference>
<reference evidence="3 5" key="2">
    <citation type="submission" date="2023-10" db="EMBL/GenBank/DDBJ databases">
        <title>Eight complete genome sequences of bacteria isolated from laboratory stock of Giant Kelp gametophytes.</title>
        <authorList>
            <person name="Tolentino B."/>
            <person name="Nuzhdin S."/>
        </authorList>
    </citation>
    <scope>NUCLEOTIDE SEQUENCE [LARGE SCALE GENOMIC DNA]</scope>
    <source>
        <strain evidence="3 5">LC.270.F.C4</strain>
        <plasmid evidence="3 5">unnamed4</plasmid>
    </source>
</reference>
<evidence type="ECO:0000313" key="2">
    <source>
        <dbReference type="EMBL" id="PRZ45630.1"/>
    </source>
</evidence>
<geneLocation type="plasmid" evidence="3 5">
    <name>unnamed4</name>
</geneLocation>
<dbReference type="OrthoDB" id="7867139at2"/>